<dbReference type="GO" id="GO:0070513">
    <property type="term" value="F:death domain binding"/>
    <property type="evidence" value="ECO:0007669"/>
    <property type="project" value="InterPro"/>
</dbReference>
<dbReference type="InterPro" id="IPR011029">
    <property type="entry name" value="DEATH-like_dom_sf"/>
</dbReference>
<feature type="domain" description="CARD" evidence="1">
    <location>
        <begin position="52"/>
        <end position="126"/>
    </location>
</feature>
<dbReference type="RefSeq" id="XP_019628355.1">
    <property type="nucleotide sequence ID" value="XM_019772796.1"/>
</dbReference>
<accession>A0A6P4YGH4</accession>
<dbReference type="SUPFAM" id="SSF47986">
    <property type="entry name" value="DEATH domain"/>
    <property type="match status" value="2"/>
</dbReference>
<evidence type="ECO:0000259" key="1">
    <source>
        <dbReference type="PROSITE" id="PS50209"/>
    </source>
</evidence>
<dbReference type="Pfam" id="PF00619">
    <property type="entry name" value="CARD"/>
    <property type="match status" value="1"/>
</dbReference>
<organism evidence="2 3">
    <name type="scientific">Branchiostoma belcheri</name>
    <name type="common">Amphioxus</name>
    <dbReference type="NCBI Taxonomy" id="7741"/>
    <lineage>
        <taxon>Eukaryota</taxon>
        <taxon>Metazoa</taxon>
        <taxon>Chordata</taxon>
        <taxon>Cephalochordata</taxon>
        <taxon>Leptocardii</taxon>
        <taxon>Amphioxiformes</taxon>
        <taxon>Branchiostomatidae</taxon>
        <taxon>Branchiostoma</taxon>
    </lineage>
</organism>
<reference evidence="3" key="1">
    <citation type="submission" date="2025-08" db="UniProtKB">
        <authorList>
            <consortium name="RefSeq"/>
        </authorList>
    </citation>
    <scope>IDENTIFICATION</scope>
    <source>
        <tissue evidence="3">Gonad</tissue>
    </source>
</reference>
<gene>
    <name evidence="3" type="primary">LOC109472931</name>
</gene>
<dbReference type="PROSITE" id="PS50209">
    <property type="entry name" value="CARD"/>
    <property type="match status" value="1"/>
</dbReference>
<protein>
    <submittedName>
        <fullName evidence="3">Uncharacterized protein LOC109472931</fullName>
    </submittedName>
</protein>
<dbReference type="GO" id="GO:0002020">
    <property type="term" value="F:protease binding"/>
    <property type="evidence" value="ECO:0007669"/>
    <property type="project" value="InterPro"/>
</dbReference>
<evidence type="ECO:0000313" key="2">
    <source>
        <dbReference type="Proteomes" id="UP000515135"/>
    </source>
</evidence>
<dbReference type="InterPro" id="IPR001315">
    <property type="entry name" value="CARD"/>
</dbReference>
<dbReference type="Gene3D" id="1.10.533.10">
    <property type="entry name" value="Death Domain, Fas"/>
    <property type="match status" value="2"/>
</dbReference>
<proteinExistence type="predicted"/>
<dbReference type="GeneID" id="109472931"/>
<dbReference type="PANTHER" id="PTHR15034">
    <property type="entry name" value="DEATH DOMAIN-CONTAINING PROTEIN CRADD"/>
    <property type="match status" value="1"/>
</dbReference>
<dbReference type="Proteomes" id="UP000515135">
    <property type="component" value="Unplaced"/>
</dbReference>
<keyword evidence="2" id="KW-1185">Reference proteome</keyword>
<dbReference type="KEGG" id="bbel:109472931"/>
<dbReference type="AlphaFoldDB" id="A0A6P4YGH4"/>
<name>A0A6P4YGH4_BRABE</name>
<dbReference type="InterPro" id="IPR037939">
    <property type="entry name" value="CRADD"/>
</dbReference>
<dbReference type="OrthoDB" id="9999486at2759"/>
<dbReference type="GO" id="GO:0042981">
    <property type="term" value="P:regulation of apoptotic process"/>
    <property type="evidence" value="ECO:0007669"/>
    <property type="project" value="InterPro"/>
</dbReference>
<evidence type="ECO:0000313" key="3">
    <source>
        <dbReference type="RefSeq" id="XP_019628355.1"/>
    </source>
</evidence>
<sequence>MLHLGVTPGNRRTYVRAQDRLRYLLYSTKMDDLHQHDFEHLPFIEWVVHHPMSVEHQAILLRHHSTLVRELNTLKPSRLFSFLIGRKVLNFQDEAVILHRKSSEFAVKAAFLHILKLKGDRAFKAFCGCSSSEFAVNAAFLHILKLKGDRAFKAFCDGLRSRCGAHQGYLAELLEGTIGENMSDLIDIFKIVSYHVALARPLGWAALPRDLGVPVRVIESCKRENRSVKNTE</sequence>
<dbReference type="PANTHER" id="PTHR15034:SF5">
    <property type="entry name" value="DEATH DOMAIN-CONTAINING PROTEIN CRADD"/>
    <property type="match status" value="1"/>
</dbReference>
<dbReference type="CDD" id="cd01671">
    <property type="entry name" value="CARD"/>
    <property type="match status" value="1"/>
</dbReference>